<dbReference type="Proteomes" id="UP001295469">
    <property type="component" value="Chromosome C04"/>
</dbReference>
<reference evidence="10" key="1">
    <citation type="submission" date="2021-01" db="EMBL/GenBank/DDBJ databases">
        <authorList>
            <consortium name="Genoscope - CEA"/>
            <person name="William W."/>
        </authorList>
    </citation>
    <scope>NUCLEOTIDE SEQUENCE</scope>
</reference>
<dbReference type="CDD" id="cd00741">
    <property type="entry name" value="Lipase"/>
    <property type="match status" value="1"/>
</dbReference>
<keyword evidence="6" id="KW-0539">Nucleus</keyword>
<dbReference type="SUPFAM" id="SSF53474">
    <property type="entry name" value="alpha/beta-Hydrolases"/>
    <property type="match status" value="1"/>
</dbReference>
<dbReference type="GO" id="GO:0016787">
    <property type="term" value="F:hydrolase activity"/>
    <property type="evidence" value="ECO:0007669"/>
    <property type="project" value="UniProtKB-KW"/>
</dbReference>
<evidence type="ECO:0000256" key="4">
    <source>
        <dbReference type="ARBA" id="ARBA00022801"/>
    </source>
</evidence>
<dbReference type="GO" id="GO:0005634">
    <property type="term" value="C:nucleus"/>
    <property type="evidence" value="ECO:0007669"/>
    <property type="project" value="UniProtKB-SubCell"/>
</dbReference>
<dbReference type="AlphaFoldDB" id="A0A816JJA1"/>
<dbReference type="GO" id="GO:0006629">
    <property type="term" value="P:lipid metabolic process"/>
    <property type="evidence" value="ECO:0007669"/>
    <property type="project" value="InterPro"/>
</dbReference>
<dbReference type="InterPro" id="IPR029058">
    <property type="entry name" value="AB_hydrolase_fold"/>
</dbReference>
<dbReference type="SMR" id="A0A816JJA1"/>
<evidence type="ECO:0000259" key="9">
    <source>
        <dbReference type="Pfam" id="PF18117"/>
    </source>
</evidence>
<evidence type="ECO:0000259" key="8">
    <source>
        <dbReference type="Pfam" id="PF01764"/>
    </source>
</evidence>
<gene>
    <name evidence="10" type="ORF">DARMORV10_C04P40610.1</name>
</gene>
<keyword evidence="5" id="KW-0611">Plant defense</keyword>
<name>A0A816JJA1_BRANA</name>
<evidence type="ECO:0000256" key="7">
    <source>
        <dbReference type="SAM" id="MobiDB-lite"/>
    </source>
</evidence>
<dbReference type="EMBL" id="HG994368">
    <property type="protein sequence ID" value="CAF1855460.1"/>
    <property type="molecule type" value="Genomic_DNA"/>
</dbReference>
<dbReference type="Gene3D" id="3.40.50.1820">
    <property type="entry name" value="alpha/beta hydrolase"/>
    <property type="match status" value="1"/>
</dbReference>
<sequence>METWDHDLIDINFRRETITTERRLGTMIVLRYKKYNKSTNKLRKNVSNRNLARNEHDCSEEKQKKYHVDKERRRPREATTQQKAIIRQIHRKEAQKLAQEKQKARNYLILSTQHASNSTPVMEECRFEKSELQASFMTATPLWHDSWSLCEVADRTRSIQIHHIAGIVYVALPAVEITQPDNLVVLKVAGDVSFSALSTSLPSNEPPPMVNGAIRDLFVSSSLHIQSQITQGLEMEERKQVVITGHSTGGAVAALTALWLLSQPSKPLFRLLCITFGCPLLGNQSLSSSISRSRLAHNFCNVVSIHDLAPRRNDDLWPFGTFLFCSDIGCVCLDNADSVRKMFFILNSTGTPNIEERPRYEHYVSTLSHQFLVSRSFSGGSLSDNSYQAGVALAVESLGFSRDNPSGVSAKECIEAATEITRAPIVRSSELAIELGNVLPSRLEIQWFKDNCDGSPKQLGYYDNFKVMSKREMKVNVSRAKLAKFWDGVIRMLEKNELPSDFHLGKKWVYASQFYQLLAEPLDIAYFYKYDYSRTKGHYMENGNRPKRYVEIDKWWKEKGEPHKEKGARTRYASTTQDTCFWAKLEEAKECLDDMKSESIDEQRRYLLWKRIVGFESYAETLVKMKEVSVDVLARNSSYSVWVERLSEFKIKKGNMVADDAMEF</sequence>
<feature type="domain" description="EDS1 EP" evidence="9">
    <location>
        <begin position="444"/>
        <end position="655"/>
    </location>
</feature>
<dbReference type="InterPro" id="IPR002921">
    <property type="entry name" value="Fungal_lipase-type"/>
</dbReference>
<feature type="domain" description="Fungal lipase-type" evidence="8">
    <location>
        <begin position="211"/>
        <end position="311"/>
    </location>
</feature>
<dbReference type="PANTHER" id="PTHR47413">
    <property type="entry name" value="LIPASE-LIKE PAD4"/>
    <property type="match status" value="1"/>
</dbReference>
<proteinExistence type="predicted"/>
<feature type="region of interest" description="Disordered" evidence="7">
    <location>
        <begin position="52"/>
        <end position="81"/>
    </location>
</feature>
<accession>A0A816JJA1</accession>
<dbReference type="GO" id="GO:0006952">
    <property type="term" value="P:defense response"/>
    <property type="evidence" value="ECO:0007669"/>
    <property type="project" value="UniProtKB-KW"/>
</dbReference>
<keyword evidence="3" id="KW-0963">Cytoplasm</keyword>
<evidence type="ECO:0000256" key="2">
    <source>
        <dbReference type="ARBA" id="ARBA00004496"/>
    </source>
</evidence>
<dbReference type="GO" id="GO:0005737">
    <property type="term" value="C:cytoplasm"/>
    <property type="evidence" value="ECO:0007669"/>
    <property type="project" value="UniProtKB-SubCell"/>
</dbReference>
<evidence type="ECO:0000313" key="10">
    <source>
        <dbReference type="EMBL" id="CAF1855460.1"/>
    </source>
</evidence>
<evidence type="ECO:0000256" key="5">
    <source>
        <dbReference type="ARBA" id="ARBA00022821"/>
    </source>
</evidence>
<dbReference type="Pfam" id="PF01764">
    <property type="entry name" value="Lipase_3"/>
    <property type="match status" value="1"/>
</dbReference>
<dbReference type="InterPro" id="IPR041266">
    <property type="entry name" value="EDS1_EP"/>
</dbReference>
<evidence type="ECO:0000256" key="1">
    <source>
        <dbReference type="ARBA" id="ARBA00004123"/>
    </source>
</evidence>
<comment type="subcellular location">
    <subcellularLocation>
        <location evidence="2">Cytoplasm</location>
    </subcellularLocation>
    <subcellularLocation>
        <location evidence="1">Nucleus</location>
    </subcellularLocation>
</comment>
<dbReference type="PANTHER" id="PTHR47413:SF2">
    <property type="entry name" value="LIPASE-LIKE PAD4"/>
    <property type="match status" value="1"/>
</dbReference>
<organism evidence="10">
    <name type="scientific">Brassica napus</name>
    <name type="common">Rape</name>
    <dbReference type="NCBI Taxonomy" id="3708"/>
    <lineage>
        <taxon>Eukaryota</taxon>
        <taxon>Viridiplantae</taxon>
        <taxon>Streptophyta</taxon>
        <taxon>Embryophyta</taxon>
        <taxon>Tracheophyta</taxon>
        <taxon>Spermatophyta</taxon>
        <taxon>Magnoliopsida</taxon>
        <taxon>eudicotyledons</taxon>
        <taxon>Gunneridae</taxon>
        <taxon>Pentapetalae</taxon>
        <taxon>rosids</taxon>
        <taxon>malvids</taxon>
        <taxon>Brassicales</taxon>
        <taxon>Brassicaceae</taxon>
        <taxon>Brassiceae</taxon>
        <taxon>Brassica</taxon>
    </lineage>
</organism>
<keyword evidence="4" id="KW-0378">Hydrolase</keyword>
<dbReference type="Pfam" id="PF18117">
    <property type="entry name" value="EDS1_EP"/>
    <property type="match status" value="1"/>
</dbReference>
<evidence type="ECO:0000256" key="6">
    <source>
        <dbReference type="ARBA" id="ARBA00023242"/>
    </source>
</evidence>
<protein>
    <submittedName>
        <fullName evidence="10">(rape) hypothetical protein</fullName>
    </submittedName>
</protein>
<evidence type="ECO:0000256" key="3">
    <source>
        <dbReference type="ARBA" id="ARBA00022490"/>
    </source>
</evidence>
<feature type="compositionally biased region" description="Basic and acidic residues" evidence="7">
    <location>
        <begin position="52"/>
        <end position="77"/>
    </location>
</feature>